<name>A0A4R0RC78_9APHY</name>
<comment type="caution">
    <text evidence="1">The sequence shown here is derived from an EMBL/GenBank/DDBJ whole genome shotgun (WGS) entry which is preliminary data.</text>
</comment>
<gene>
    <name evidence="1" type="ORF">EIP91_010780</name>
</gene>
<evidence type="ECO:0000313" key="1">
    <source>
        <dbReference type="EMBL" id="TCD60074.1"/>
    </source>
</evidence>
<accession>A0A4R0RC78</accession>
<dbReference type="EMBL" id="RWJN01000664">
    <property type="protein sequence ID" value="TCD60074.1"/>
    <property type="molecule type" value="Genomic_DNA"/>
</dbReference>
<evidence type="ECO:0000313" key="2">
    <source>
        <dbReference type="Proteomes" id="UP000292702"/>
    </source>
</evidence>
<dbReference type="Proteomes" id="UP000292702">
    <property type="component" value="Unassembled WGS sequence"/>
</dbReference>
<protein>
    <submittedName>
        <fullName evidence="1">Uncharacterized protein</fullName>
    </submittedName>
</protein>
<sequence>MPVSLVEGVLTRYRQADNTNYSDLSRNHLRQLVREIIRVLLHDFAGRKIRMSYTSFDWDVRTCHKIDMAGWPADIPFKNPGTLPPVDLYRLLARLRKGLIYFFRVSLDGFVPAEQKVIAPRSDIGDTRNALTPRFVPEEYLVGEDN</sequence>
<dbReference type="OrthoDB" id="3253416at2759"/>
<proteinExistence type="predicted"/>
<keyword evidence="2" id="KW-1185">Reference proteome</keyword>
<organism evidence="1 2">
    <name type="scientific">Steccherinum ochraceum</name>
    <dbReference type="NCBI Taxonomy" id="92696"/>
    <lineage>
        <taxon>Eukaryota</taxon>
        <taxon>Fungi</taxon>
        <taxon>Dikarya</taxon>
        <taxon>Basidiomycota</taxon>
        <taxon>Agaricomycotina</taxon>
        <taxon>Agaricomycetes</taxon>
        <taxon>Polyporales</taxon>
        <taxon>Steccherinaceae</taxon>
        <taxon>Steccherinum</taxon>
    </lineage>
</organism>
<reference evidence="1 2" key="1">
    <citation type="submission" date="2018-11" db="EMBL/GenBank/DDBJ databases">
        <title>Genome assembly of Steccherinum ochraceum LE-BIN_3174, the white-rot fungus of the Steccherinaceae family (The Residual Polyporoid clade, Polyporales, Basidiomycota).</title>
        <authorList>
            <person name="Fedorova T.V."/>
            <person name="Glazunova O.A."/>
            <person name="Landesman E.O."/>
            <person name="Moiseenko K.V."/>
            <person name="Psurtseva N.V."/>
            <person name="Savinova O.S."/>
            <person name="Shakhova N.V."/>
            <person name="Tyazhelova T.V."/>
            <person name="Vasina D.V."/>
        </authorList>
    </citation>
    <scope>NUCLEOTIDE SEQUENCE [LARGE SCALE GENOMIC DNA]</scope>
    <source>
        <strain evidence="1 2">LE-BIN_3174</strain>
    </source>
</reference>
<dbReference type="AlphaFoldDB" id="A0A4R0RC78"/>